<sequence>MHCAPAALKTVRDVYVFTEHSQLIKRGGRQAKTKVCFMPFQGSEETNDMAAPTSPLDSLPVEILCCIFRYLDPITLIAFSQTSSHYRRVISPSKLNHVERLLALELLEEHGGMTTIFSPKHNIIKPNWRDPACDSMRWACTSCLRLLPHTAFGNHFLLGLGYRKPAPGSPAADPVSSWAPSRNARYWQSLKQSKQYKQRPEVVFEQKRLRWQYAGARVGNWWRGRRPRASSPPSPCSRGAGGDGPVREKVRVALRRIPAAPAPVPRVQLAARRDAAAGDAVRRRPWGHARGARGPQPATVFRERARPVLPRVFRAPGNGRPAGNAPVFTVHRRNATDFPFTLHMVRCPGGCARWQELRAFRVGWWWPRWSVGYRTRRGDFENWDGRALDGPAFFDGLVCNHCLAASGQTERLRSELLGFWLDCANHSLQQLAGDLRAGFMQLHYAVTNVSKKYACKRIIQKEILPGVVDPAFFREPPSRFAPGSRYFEPPLADLAFYRLRYGQWLDAFARIRDDEDMQEFYRLRAGFLETQQAILDEAYDVTEAHYVWLKKCKQEVLETPQVLVDWALARDGAGLA</sequence>
<dbReference type="InterPro" id="IPR036047">
    <property type="entry name" value="F-box-like_dom_sf"/>
</dbReference>
<protein>
    <recommendedName>
        <fullName evidence="2">F-box domain-containing protein</fullName>
    </recommendedName>
</protein>
<feature type="domain" description="F-box" evidence="2">
    <location>
        <begin position="53"/>
        <end position="101"/>
    </location>
</feature>
<evidence type="ECO:0000256" key="1">
    <source>
        <dbReference type="SAM" id="MobiDB-lite"/>
    </source>
</evidence>
<reference evidence="3 4" key="1">
    <citation type="submission" date="2023-01" db="EMBL/GenBank/DDBJ databases">
        <title>Analysis of 21 Apiospora genomes using comparative genomics revels a genus with tremendous synthesis potential of carbohydrate active enzymes and secondary metabolites.</title>
        <authorList>
            <person name="Sorensen T."/>
        </authorList>
    </citation>
    <scope>NUCLEOTIDE SEQUENCE [LARGE SCALE GENOMIC DNA]</scope>
    <source>
        <strain evidence="3 4">CBS 135458</strain>
    </source>
</reference>
<dbReference type="Gene3D" id="1.20.1280.50">
    <property type="match status" value="1"/>
</dbReference>
<organism evidence="3 4">
    <name type="scientific">Apiospora phragmitis</name>
    <dbReference type="NCBI Taxonomy" id="2905665"/>
    <lineage>
        <taxon>Eukaryota</taxon>
        <taxon>Fungi</taxon>
        <taxon>Dikarya</taxon>
        <taxon>Ascomycota</taxon>
        <taxon>Pezizomycotina</taxon>
        <taxon>Sordariomycetes</taxon>
        <taxon>Xylariomycetidae</taxon>
        <taxon>Amphisphaeriales</taxon>
        <taxon>Apiosporaceae</taxon>
        <taxon>Apiospora</taxon>
    </lineage>
</organism>
<evidence type="ECO:0000259" key="2">
    <source>
        <dbReference type="PROSITE" id="PS50181"/>
    </source>
</evidence>
<dbReference type="InterPro" id="IPR001810">
    <property type="entry name" value="F-box_dom"/>
</dbReference>
<dbReference type="Proteomes" id="UP001480595">
    <property type="component" value="Unassembled WGS sequence"/>
</dbReference>
<gene>
    <name evidence="3" type="ORF">PG994_000773</name>
</gene>
<proteinExistence type="predicted"/>
<accession>A0ABR1X762</accession>
<comment type="caution">
    <text evidence="3">The sequence shown here is derived from an EMBL/GenBank/DDBJ whole genome shotgun (WGS) entry which is preliminary data.</text>
</comment>
<dbReference type="RefSeq" id="XP_066722814.1">
    <property type="nucleotide sequence ID" value="XM_066852182.1"/>
</dbReference>
<evidence type="ECO:0000313" key="4">
    <source>
        <dbReference type="Proteomes" id="UP001480595"/>
    </source>
</evidence>
<keyword evidence="4" id="KW-1185">Reference proteome</keyword>
<dbReference type="GeneID" id="92085245"/>
<dbReference type="PROSITE" id="PS50181">
    <property type="entry name" value="FBOX"/>
    <property type="match status" value="1"/>
</dbReference>
<dbReference type="EMBL" id="JAQQWL010000001">
    <property type="protein sequence ID" value="KAK8091268.1"/>
    <property type="molecule type" value="Genomic_DNA"/>
</dbReference>
<dbReference type="SUPFAM" id="SSF81383">
    <property type="entry name" value="F-box domain"/>
    <property type="match status" value="1"/>
</dbReference>
<dbReference type="SMART" id="SM00256">
    <property type="entry name" value="FBOX"/>
    <property type="match status" value="1"/>
</dbReference>
<evidence type="ECO:0000313" key="3">
    <source>
        <dbReference type="EMBL" id="KAK8091268.1"/>
    </source>
</evidence>
<name>A0ABR1X762_9PEZI</name>
<dbReference type="Pfam" id="PF12937">
    <property type="entry name" value="F-box-like"/>
    <property type="match status" value="1"/>
</dbReference>
<feature type="region of interest" description="Disordered" evidence="1">
    <location>
        <begin position="223"/>
        <end position="245"/>
    </location>
</feature>
<dbReference type="CDD" id="cd09917">
    <property type="entry name" value="F-box_SF"/>
    <property type="match status" value="1"/>
</dbReference>